<dbReference type="AlphaFoldDB" id="A2F8G3"/>
<dbReference type="EMBL" id="DS113661">
    <property type="protein sequence ID" value="EAX98814.1"/>
    <property type="molecule type" value="Genomic_DNA"/>
</dbReference>
<evidence type="ECO:0000313" key="2">
    <source>
        <dbReference type="EMBL" id="EAX98814.1"/>
    </source>
</evidence>
<dbReference type="VEuPathDB" id="TrichDB:TVAGG3_0278470"/>
<name>A2F8G3_TRIV3</name>
<feature type="region of interest" description="Disordered" evidence="1">
    <location>
        <begin position="263"/>
        <end position="282"/>
    </location>
</feature>
<dbReference type="Proteomes" id="UP000001542">
    <property type="component" value="Unassembled WGS sequence"/>
</dbReference>
<proteinExistence type="predicted"/>
<evidence type="ECO:0000313" key="3">
    <source>
        <dbReference type="Proteomes" id="UP000001542"/>
    </source>
</evidence>
<organism evidence="2 3">
    <name type="scientific">Trichomonas vaginalis (strain ATCC PRA-98 / G3)</name>
    <dbReference type="NCBI Taxonomy" id="412133"/>
    <lineage>
        <taxon>Eukaryota</taxon>
        <taxon>Metamonada</taxon>
        <taxon>Parabasalia</taxon>
        <taxon>Trichomonadida</taxon>
        <taxon>Trichomonadidae</taxon>
        <taxon>Trichomonas</taxon>
    </lineage>
</organism>
<gene>
    <name evidence="2" type="ORF">TVAG_479870</name>
</gene>
<accession>A2F8G3</accession>
<dbReference type="InParanoid" id="A2F8G3"/>
<keyword evidence="3" id="KW-1185">Reference proteome</keyword>
<reference evidence="2" key="1">
    <citation type="submission" date="2006-10" db="EMBL/GenBank/DDBJ databases">
        <authorList>
            <person name="Amadeo P."/>
            <person name="Zhao Q."/>
            <person name="Wortman J."/>
            <person name="Fraser-Liggett C."/>
            <person name="Carlton J."/>
        </authorList>
    </citation>
    <scope>NUCLEOTIDE SEQUENCE</scope>
    <source>
        <strain evidence="2">G3</strain>
    </source>
</reference>
<reference evidence="2" key="2">
    <citation type="journal article" date="2007" name="Science">
        <title>Draft genome sequence of the sexually transmitted pathogen Trichomonas vaginalis.</title>
        <authorList>
            <person name="Carlton J.M."/>
            <person name="Hirt R.P."/>
            <person name="Silva J.C."/>
            <person name="Delcher A.L."/>
            <person name="Schatz M."/>
            <person name="Zhao Q."/>
            <person name="Wortman J.R."/>
            <person name="Bidwell S.L."/>
            <person name="Alsmark U.C.M."/>
            <person name="Besteiro S."/>
            <person name="Sicheritz-Ponten T."/>
            <person name="Noel C.J."/>
            <person name="Dacks J.B."/>
            <person name="Foster P.G."/>
            <person name="Simillion C."/>
            <person name="Van de Peer Y."/>
            <person name="Miranda-Saavedra D."/>
            <person name="Barton G.J."/>
            <person name="Westrop G.D."/>
            <person name="Mueller S."/>
            <person name="Dessi D."/>
            <person name="Fiori P.L."/>
            <person name="Ren Q."/>
            <person name="Paulsen I."/>
            <person name="Zhang H."/>
            <person name="Bastida-Corcuera F.D."/>
            <person name="Simoes-Barbosa A."/>
            <person name="Brown M.T."/>
            <person name="Hayes R.D."/>
            <person name="Mukherjee M."/>
            <person name="Okumura C.Y."/>
            <person name="Schneider R."/>
            <person name="Smith A.J."/>
            <person name="Vanacova S."/>
            <person name="Villalvazo M."/>
            <person name="Haas B.J."/>
            <person name="Pertea M."/>
            <person name="Feldblyum T.V."/>
            <person name="Utterback T.R."/>
            <person name="Shu C.L."/>
            <person name="Osoegawa K."/>
            <person name="de Jong P.J."/>
            <person name="Hrdy I."/>
            <person name="Horvathova L."/>
            <person name="Zubacova Z."/>
            <person name="Dolezal P."/>
            <person name="Malik S.B."/>
            <person name="Logsdon J.M. Jr."/>
            <person name="Henze K."/>
            <person name="Gupta A."/>
            <person name="Wang C.C."/>
            <person name="Dunne R.L."/>
            <person name="Upcroft J.A."/>
            <person name="Upcroft P."/>
            <person name="White O."/>
            <person name="Salzberg S.L."/>
            <person name="Tang P."/>
            <person name="Chiu C.-H."/>
            <person name="Lee Y.-S."/>
            <person name="Embley T.M."/>
            <person name="Coombs G.H."/>
            <person name="Mottram J.C."/>
            <person name="Tachezy J."/>
            <person name="Fraser-Liggett C.M."/>
            <person name="Johnson P.J."/>
        </authorList>
    </citation>
    <scope>NUCLEOTIDE SEQUENCE [LARGE SCALE GENOMIC DNA]</scope>
    <source>
        <strain evidence="2">G3</strain>
    </source>
</reference>
<dbReference type="SMR" id="A2F8G3"/>
<protein>
    <submittedName>
        <fullName evidence="2">Uncharacterized protein</fullName>
    </submittedName>
</protein>
<dbReference type="VEuPathDB" id="TrichDB:TVAG_479870"/>
<evidence type="ECO:0000256" key="1">
    <source>
        <dbReference type="SAM" id="MobiDB-lite"/>
    </source>
</evidence>
<feature type="region of interest" description="Disordered" evidence="1">
    <location>
        <begin position="296"/>
        <end position="335"/>
    </location>
</feature>
<sequence length="456" mass="50930">MFLLALSSLSIQASSKDELISKIKDELALIKGEIQQIKETIPNGVQFPLQEIPVPFMHINSQSIENDFKLFDTGFTLKYTNSRPIILPSLTGGKVTSSPPKFGTPRNGPGFIGMPKSIIDHDLDPPSPKRLKALQANAFESKKYFQSLPSGKDTKPVPPPFRVLENSLQYPGKPKVVTPVIKPRAESPLLNHRTSFPYFTYKDGKVVSTFENARSTLPYFTYKDGKVVSFANDLNSVQPSHVQIPLAPRPKPLIDQNAFKKLTDTSRPGVSTPPKTGFIPSDEEVDINRPTYVTQLTRPEKSSEEEISDDQDVGVNARGDLVDPPKISADPYEDDHGDIGINQMFRELGKSKQKFGTLNFHNPQFDGDQKQTIPNSLLRDEISKPPTLGMPRKRASFINGFQPKPFQPLVDPRPRLSNDLNSLFDEKQIKMAKVGLSKPQSNRVFTSDDKIPFQLH</sequence>